<dbReference type="InterPro" id="IPR018631">
    <property type="entry name" value="AAA-ATPase-like_dom"/>
</dbReference>
<sequence length="380" mass="44359">MDRMIRKFPIGIQNFESLIKDGYVYVDKTALVYQLANTGRYYFLSRPRRFGKSLLLSTIEAYMSGKKELFKGLALESLEQEWEEHPIFHLDLNTEEYKNLDSLKRRLDNTLSYWEQLYGTRPSETSLPLRFEGIVRRACEQTGHRVVILVDEYDKPMLQAIGDEELQEEYRSLLKAFYSVLKSQDRYIRLAFLTGVTKFGKVSVFSDLNNLNDISMDQRYVDICGLTDKELHDNFDDDIQQLGRHCGLSKEECYAKLKTQYDGYHFRKNGAGLYNPFSILNTLAKMEFSDYWFETGTPSFLAYLLKHSNYQLDRITEEQIPGDLLGSVDSMSHNPIPIIYQSGYLTIKDYDDEFGVYQLGFPNKEVENGFIKYLLPFYTP</sequence>
<dbReference type="SUPFAM" id="SSF52540">
    <property type="entry name" value="P-loop containing nucleoside triphosphate hydrolases"/>
    <property type="match status" value="1"/>
</dbReference>
<name>J9CTC2_9ZZZZ</name>
<dbReference type="EMBL" id="AMCI01002148">
    <property type="protein sequence ID" value="EJX03466.1"/>
    <property type="molecule type" value="Genomic_DNA"/>
</dbReference>
<proteinExistence type="predicted"/>
<protein>
    <recommendedName>
        <fullName evidence="1">AAA-ATPase-like domain-containing protein</fullName>
    </recommendedName>
</protein>
<organism evidence="2">
    <name type="scientific">gut metagenome</name>
    <dbReference type="NCBI Taxonomy" id="749906"/>
    <lineage>
        <taxon>unclassified sequences</taxon>
        <taxon>metagenomes</taxon>
        <taxon>organismal metagenomes</taxon>
    </lineage>
</organism>
<gene>
    <name evidence="2" type="ORF">EVA_08428</name>
</gene>
<dbReference type="AlphaFoldDB" id="J9CTC2"/>
<feature type="non-terminal residue" evidence="2">
    <location>
        <position position="380"/>
    </location>
</feature>
<feature type="domain" description="AAA-ATPase-like" evidence="1">
    <location>
        <begin position="9"/>
        <end position="205"/>
    </location>
</feature>
<reference evidence="2" key="1">
    <citation type="journal article" date="2012" name="PLoS ONE">
        <title>Gene sets for utilization of primary and secondary nutrition supplies in the distal gut of endangered iberian lynx.</title>
        <authorList>
            <person name="Alcaide M."/>
            <person name="Messina E."/>
            <person name="Richter M."/>
            <person name="Bargiela R."/>
            <person name="Peplies J."/>
            <person name="Huws S.A."/>
            <person name="Newbold C.J."/>
            <person name="Golyshin P.N."/>
            <person name="Simon M.A."/>
            <person name="Lopez G."/>
            <person name="Yakimov M.M."/>
            <person name="Ferrer M."/>
        </authorList>
    </citation>
    <scope>NUCLEOTIDE SEQUENCE</scope>
</reference>
<dbReference type="PANTHER" id="PTHR34825:SF1">
    <property type="entry name" value="AAA-ATPASE-LIKE DOMAIN-CONTAINING PROTEIN"/>
    <property type="match status" value="1"/>
</dbReference>
<dbReference type="PANTHER" id="PTHR34825">
    <property type="entry name" value="CONSERVED PROTEIN, WITH A WEAK D-GALACTARATE DEHYDRATASE/ALTRONATE HYDROLASE DOMAIN"/>
    <property type="match status" value="1"/>
</dbReference>
<accession>J9CTC2</accession>
<evidence type="ECO:0000313" key="2">
    <source>
        <dbReference type="EMBL" id="EJX03466.1"/>
    </source>
</evidence>
<dbReference type="Pfam" id="PF09820">
    <property type="entry name" value="AAA-ATPase_like"/>
    <property type="match status" value="1"/>
</dbReference>
<dbReference type="InterPro" id="IPR027417">
    <property type="entry name" value="P-loop_NTPase"/>
</dbReference>
<comment type="caution">
    <text evidence="2">The sequence shown here is derived from an EMBL/GenBank/DDBJ whole genome shotgun (WGS) entry which is preliminary data.</text>
</comment>
<evidence type="ECO:0000259" key="1">
    <source>
        <dbReference type="Pfam" id="PF09820"/>
    </source>
</evidence>